<dbReference type="InterPro" id="IPR041527">
    <property type="entry name" value="YhcG_N"/>
</dbReference>
<dbReference type="AlphaFoldDB" id="A0A847R6X9"/>
<keyword evidence="3" id="KW-1185">Reference proteome</keyword>
<protein>
    <submittedName>
        <fullName evidence="2">DUF1016 domain-containing protein</fullName>
    </submittedName>
</protein>
<evidence type="ECO:0000313" key="2">
    <source>
        <dbReference type="EMBL" id="NLQ16857.1"/>
    </source>
</evidence>
<gene>
    <name evidence="2" type="ORF">HGG82_04380</name>
</gene>
<dbReference type="RefSeq" id="WP_168823181.1">
    <property type="nucleotide sequence ID" value="NZ_CP073013.1"/>
</dbReference>
<dbReference type="Proteomes" id="UP000586067">
    <property type="component" value="Unassembled WGS sequence"/>
</dbReference>
<feature type="domain" description="YhcG N-terminal" evidence="1">
    <location>
        <begin position="15"/>
        <end position="114"/>
    </location>
</feature>
<dbReference type="Pfam" id="PF17761">
    <property type="entry name" value="DUF1016_N"/>
    <property type="match status" value="1"/>
</dbReference>
<evidence type="ECO:0000259" key="1">
    <source>
        <dbReference type="Pfam" id="PF17761"/>
    </source>
</evidence>
<dbReference type="EMBL" id="JABAEK010000003">
    <property type="protein sequence ID" value="NLQ16857.1"/>
    <property type="molecule type" value="Genomic_DNA"/>
</dbReference>
<name>A0A847R6X9_9GAMM</name>
<reference evidence="2 3" key="1">
    <citation type="submission" date="2020-04" db="EMBL/GenBank/DDBJ databases">
        <title>Marinomonas sp. M1K-6 isolated from the deep seawater of the Mariana Trench.</title>
        <authorList>
            <person name="Li Y."/>
        </authorList>
    </citation>
    <scope>NUCLEOTIDE SEQUENCE [LARGE SCALE GENOMIC DNA]</scope>
    <source>
        <strain evidence="2 3">M1K-6</strain>
    </source>
</reference>
<dbReference type="PANTHER" id="PTHR30547:SF5">
    <property type="entry name" value="NUCLEASE YHCG-RELATED"/>
    <property type="match status" value="1"/>
</dbReference>
<proteinExistence type="predicted"/>
<accession>A0A847R6X9</accession>
<comment type="caution">
    <text evidence="2">The sequence shown here is derived from an EMBL/GenBank/DDBJ whole genome shotgun (WGS) entry which is preliminary data.</text>
</comment>
<evidence type="ECO:0000313" key="3">
    <source>
        <dbReference type="Proteomes" id="UP000586067"/>
    </source>
</evidence>
<sequence>MGANNTLPDVLYGQIANLLQQARLQVKKTINHQMVSTYWEIGHLIVEHEQQGQARAEYGKQQLQQLSKRLTDEFGKGFDVTNLRFMRQFYLAFPKRDAVRRELSWTHHRILMNMYVRMYEEQKRASDDNPTIGLILCSERNNTVAKYSVLNESKQLFASKYVTALPTEEELQQELEREREHILRIQEQRAAYQSTSA</sequence>
<dbReference type="PANTHER" id="PTHR30547">
    <property type="entry name" value="UNCHARACTERIZED PROTEIN YHCG-RELATED"/>
    <property type="match status" value="1"/>
</dbReference>
<dbReference type="InterPro" id="IPR053148">
    <property type="entry name" value="PD-DEXK-like_domain"/>
</dbReference>
<organism evidence="2 3">
    <name type="scientific">Marinomonas profundi</name>
    <dbReference type="NCBI Taxonomy" id="2726122"/>
    <lineage>
        <taxon>Bacteria</taxon>
        <taxon>Pseudomonadati</taxon>
        <taxon>Pseudomonadota</taxon>
        <taxon>Gammaproteobacteria</taxon>
        <taxon>Oceanospirillales</taxon>
        <taxon>Oceanospirillaceae</taxon>
        <taxon>Marinomonas</taxon>
    </lineage>
</organism>